<evidence type="ECO:0000313" key="4">
    <source>
        <dbReference type="EMBL" id="AFA48193.1"/>
    </source>
</evidence>
<dbReference type="eggNOG" id="COG2203">
    <property type="taxonomic scope" value="Bacteria"/>
</dbReference>
<feature type="transmembrane region" description="Helical" evidence="1">
    <location>
        <begin position="6"/>
        <end position="25"/>
    </location>
</feature>
<dbReference type="SMART" id="SM00267">
    <property type="entry name" value="GGDEF"/>
    <property type="match status" value="1"/>
</dbReference>
<dbReference type="PANTHER" id="PTHR44757:SF2">
    <property type="entry name" value="BIOFILM ARCHITECTURE MAINTENANCE PROTEIN MBAA"/>
    <property type="match status" value="1"/>
</dbReference>
<keyword evidence="1" id="KW-0472">Membrane</keyword>
<dbReference type="InterPro" id="IPR031621">
    <property type="entry name" value="HisKA_7TM"/>
</dbReference>
<dbReference type="KEGG" id="awo:Awo_c14090"/>
<keyword evidence="1" id="KW-1133">Transmembrane helix</keyword>
<dbReference type="Pfam" id="PF00563">
    <property type="entry name" value="EAL"/>
    <property type="match status" value="1"/>
</dbReference>
<feature type="transmembrane region" description="Helical" evidence="1">
    <location>
        <begin position="208"/>
        <end position="227"/>
    </location>
</feature>
<dbReference type="InterPro" id="IPR052155">
    <property type="entry name" value="Biofilm_reg_signaling"/>
</dbReference>
<dbReference type="SMART" id="SM00052">
    <property type="entry name" value="EAL"/>
    <property type="match status" value="1"/>
</dbReference>
<proteinExistence type="predicted"/>
<dbReference type="Pfam" id="PF16927">
    <property type="entry name" value="HisKA_7TM"/>
    <property type="match status" value="1"/>
</dbReference>
<dbReference type="NCBIfam" id="TIGR00254">
    <property type="entry name" value="GGDEF"/>
    <property type="match status" value="1"/>
</dbReference>
<feature type="transmembrane region" description="Helical" evidence="1">
    <location>
        <begin position="146"/>
        <end position="167"/>
    </location>
</feature>
<feature type="transmembrane region" description="Helical" evidence="1">
    <location>
        <begin position="286"/>
        <end position="303"/>
    </location>
</feature>
<feature type="transmembrane region" description="Helical" evidence="1">
    <location>
        <begin position="99"/>
        <end position="117"/>
    </location>
</feature>
<feature type="transmembrane region" description="Helical" evidence="1">
    <location>
        <begin position="179"/>
        <end position="196"/>
    </location>
</feature>
<dbReference type="InterPro" id="IPR035919">
    <property type="entry name" value="EAL_sf"/>
</dbReference>
<dbReference type="PANTHER" id="PTHR44757">
    <property type="entry name" value="DIGUANYLATE CYCLASE DGCP"/>
    <property type="match status" value="1"/>
</dbReference>
<feature type="transmembrane region" description="Helical" evidence="1">
    <location>
        <begin position="69"/>
        <end position="87"/>
    </location>
</feature>
<dbReference type="InterPro" id="IPR001633">
    <property type="entry name" value="EAL_dom"/>
</dbReference>
<dbReference type="Gene3D" id="3.30.70.270">
    <property type="match status" value="1"/>
</dbReference>
<keyword evidence="5" id="KW-1185">Reference proteome</keyword>
<dbReference type="PROSITE" id="PS50887">
    <property type="entry name" value="GGDEF"/>
    <property type="match status" value="1"/>
</dbReference>
<dbReference type="InterPro" id="IPR029016">
    <property type="entry name" value="GAF-like_dom_sf"/>
</dbReference>
<dbReference type="eggNOG" id="COG5001">
    <property type="taxonomic scope" value="Bacteria"/>
</dbReference>
<dbReference type="Gene3D" id="3.20.20.450">
    <property type="entry name" value="EAL domain"/>
    <property type="match status" value="1"/>
</dbReference>
<feature type="transmembrane region" description="Helical" evidence="1">
    <location>
        <begin position="359"/>
        <end position="378"/>
    </location>
</feature>
<dbReference type="Proteomes" id="UP000007177">
    <property type="component" value="Chromosome"/>
</dbReference>
<dbReference type="SUPFAM" id="SSF141868">
    <property type="entry name" value="EAL domain-like"/>
    <property type="match status" value="1"/>
</dbReference>
<feature type="transmembrane region" description="Helical" evidence="1">
    <location>
        <begin position="390"/>
        <end position="412"/>
    </location>
</feature>
<feature type="domain" description="EAL" evidence="2">
    <location>
        <begin position="771"/>
        <end position="1025"/>
    </location>
</feature>
<protein>
    <submittedName>
        <fullName evidence="4">Putative signal transduction protein containing an EAL domain</fullName>
    </submittedName>
</protein>
<dbReference type="OrthoDB" id="9762141at2"/>
<feature type="transmembrane region" description="Helical" evidence="1">
    <location>
        <begin position="37"/>
        <end position="57"/>
    </location>
</feature>
<evidence type="ECO:0000259" key="2">
    <source>
        <dbReference type="PROSITE" id="PS50883"/>
    </source>
</evidence>
<keyword evidence="1" id="KW-0812">Transmembrane</keyword>
<reference evidence="5" key="1">
    <citation type="submission" date="2011-07" db="EMBL/GenBank/DDBJ databases">
        <title>Complete genome sequence of Acetobacterium woodii.</title>
        <authorList>
            <person name="Poehlein A."/>
            <person name="Schmidt S."/>
            <person name="Kaster A.-K."/>
            <person name="Goenrich M."/>
            <person name="Vollmers J."/>
            <person name="Thuermer A."/>
            <person name="Gottschalk G."/>
            <person name="Thauer R.K."/>
            <person name="Daniel R."/>
            <person name="Mueller V."/>
        </authorList>
    </citation>
    <scope>NUCLEOTIDE SEQUENCE [LARGE SCALE GENOMIC DNA]</scope>
    <source>
        <strain evidence="5">ATCC 29683 / DSM 1030 / JCM 2381 / KCTC 1655 / WB1</strain>
    </source>
</reference>
<accession>H6LF93</accession>
<sequence length="1043" mass="118804">MLQIVISIIFYLTFILYAFLGVFCLTLNKKAKLNRSFFYVCLSFAIWSFAFAISNSLNNIEHVLIWRRVASLGWGVAFSCILSFILILTENEAILKNRVVYSALYIPAAVTVFIFGIDGNLASAQYNLVHTQVGWGNIPVNNVWDIFYNLYYISYALLTLFLLWKWHQDVHETAKRQQAFYLLISFSMAIVIGTGSEMLANSYLDFKLPSIAPIIILIPVITFAYNIKKFALMAPAKSKKTKNVSDVLNDHTHSTFVRYIAIIYLCVSVFNVLQCFFYPSELWADMIFATIFVVMGLIIYNLTASSLTIPDQDRIITVIIAITIPLTIFRFQDTPMSEVLWTLPLIYLMMTIVFNYKKMFGIIAFVSIAVGVFSLIMMPEHQMDISAVNYMARLIIYLIAIVLAAFVNRIYIMRLKENEQQIQFQKMLTNITTSFVAVNRQTLDDKVKDLLRQSGSFANADRVYICIFSEDGMTFNYPHRWVAENVERQSSDTDTCETFAWPWSKEQLLNNQIIYIPDRESLPPEAKNERDELLSKQIQSIIAVPICSKTGVIGFIGFDHLTKAKIWQIDDHEKLRMLAKILANAMAKVETEKEMNDLAFYDTLTKLPNRVLFENRLKQALELAKLQQQYLGIIFLDIDEFKEVNDTLGHDIGDYLIKEISERLSRVIWQQDTLARFGGDEFLILFPRFFKEEELSDYAKIIMTVFREPVFVGEQEFHITASGGISVFPRDGETVNDLIKHADLAMYVAKSKGKGQVAFCTDFMKQDVLEKMILSNSLYQALEREELFIEYQPQVSIKSNEIVGFEVLLGWQHPELGLISPAVFVPIAEQTGLINSIGEWLLLNACAQNKAWQDKGFKPVKMAINLALEQFRSLNIVALVEACLAKTGMDSKYLELEINEKIAMRESSDAIKCLNDLNKMGVTISIADFGTEVSSLSRLKDLPIDRLKIDRQFINGIGMNAKDESIVAVVIFLAKRLGIKVIAEGVETEQQLAFLSAEECDESQGHYFYKPLSNEEIEKHCVSQFVCRRGGQAKVMSDSAANN</sequence>
<dbReference type="InterPro" id="IPR043128">
    <property type="entry name" value="Rev_trsase/Diguanyl_cyclase"/>
</dbReference>
<name>H6LF93_ACEWD</name>
<dbReference type="InterPro" id="IPR003018">
    <property type="entry name" value="GAF"/>
</dbReference>
<dbReference type="CDD" id="cd01949">
    <property type="entry name" value="GGDEF"/>
    <property type="match status" value="1"/>
</dbReference>
<dbReference type="Pfam" id="PF00990">
    <property type="entry name" value="GGDEF"/>
    <property type="match status" value="1"/>
</dbReference>
<evidence type="ECO:0000313" key="5">
    <source>
        <dbReference type="Proteomes" id="UP000007177"/>
    </source>
</evidence>
<dbReference type="CDD" id="cd01948">
    <property type="entry name" value="EAL"/>
    <property type="match status" value="1"/>
</dbReference>
<feature type="transmembrane region" description="Helical" evidence="1">
    <location>
        <begin position="315"/>
        <end position="332"/>
    </location>
</feature>
<dbReference type="Pfam" id="PF01590">
    <property type="entry name" value="GAF"/>
    <property type="match status" value="1"/>
</dbReference>
<dbReference type="RefSeq" id="WP_014355796.1">
    <property type="nucleotide sequence ID" value="NC_016894.1"/>
</dbReference>
<dbReference type="EMBL" id="CP002987">
    <property type="protein sequence ID" value="AFA48193.1"/>
    <property type="molecule type" value="Genomic_DNA"/>
</dbReference>
<dbReference type="AlphaFoldDB" id="H6LF93"/>
<dbReference type="SUPFAM" id="SSF55073">
    <property type="entry name" value="Nucleotide cyclase"/>
    <property type="match status" value="1"/>
</dbReference>
<gene>
    <name evidence="4" type="ordered locus">Awo_c14090</name>
</gene>
<feature type="transmembrane region" description="Helical" evidence="1">
    <location>
        <begin position="259"/>
        <end position="280"/>
    </location>
</feature>
<dbReference type="eggNOG" id="COG1175">
    <property type="taxonomic scope" value="Bacteria"/>
</dbReference>
<dbReference type="PROSITE" id="PS50883">
    <property type="entry name" value="EAL"/>
    <property type="match status" value="1"/>
</dbReference>
<reference evidence="4 5" key="2">
    <citation type="journal article" date="2012" name="PLoS ONE">
        <title>An ancient pathway combining carbon dioxide fixation with the generation and utilization of a sodium ion gradient for ATP synthesis.</title>
        <authorList>
            <person name="Poehlein A."/>
            <person name="Schmidt S."/>
            <person name="Kaster A.K."/>
            <person name="Goenrich M."/>
            <person name="Vollmers J."/>
            <person name="Thurmer A."/>
            <person name="Bertsch J."/>
            <person name="Schuchmann K."/>
            <person name="Voigt B."/>
            <person name="Hecker M."/>
            <person name="Daniel R."/>
            <person name="Thauer R.K."/>
            <person name="Gottschalk G."/>
            <person name="Muller V."/>
        </authorList>
    </citation>
    <scope>NUCLEOTIDE SEQUENCE [LARGE SCALE GENOMIC DNA]</scope>
    <source>
        <strain evidence="5">ATCC 29683 / DSM 1030 / JCM 2381 / KCTC 1655 / WB1</strain>
    </source>
</reference>
<dbReference type="STRING" id="931626.Awo_c14090"/>
<dbReference type="InterPro" id="IPR029787">
    <property type="entry name" value="Nucleotide_cyclase"/>
</dbReference>
<feature type="domain" description="GGDEF" evidence="3">
    <location>
        <begin position="629"/>
        <end position="762"/>
    </location>
</feature>
<evidence type="ECO:0000259" key="3">
    <source>
        <dbReference type="PROSITE" id="PS50887"/>
    </source>
</evidence>
<dbReference type="SUPFAM" id="SSF55781">
    <property type="entry name" value="GAF domain-like"/>
    <property type="match status" value="1"/>
</dbReference>
<organism evidence="4 5">
    <name type="scientific">Acetobacterium woodii (strain ATCC 29683 / DSM 1030 / JCM 2381 / KCTC 1655 / WB1)</name>
    <dbReference type="NCBI Taxonomy" id="931626"/>
    <lineage>
        <taxon>Bacteria</taxon>
        <taxon>Bacillati</taxon>
        <taxon>Bacillota</taxon>
        <taxon>Clostridia</taxon>
        <taxon>Eubacteriales</taxon>
        <taxon>Eubacteriaceae</taxon>
        <taxon>Acetobacterium</taxon>
    </lineage>
</organism>
<evidence type="ECO:0000256" key="1">
    <source>
        <dbReference type="SAM" id="Phobius"/>
    </source>
</evidence>
<dbReference type="InterPro" id="IPR000160">
    <property type="entry name" value="GGDEF_dom"/>
</dbReference>
<dbReference type="Gene3D" id="3.30.450.40">
    <property type="match status" value="1"/>
</dbReference>
<dbReference type="SMART" id="SM00065">
    <property type="entry name" value="GAF"/>
    <property type="match status" value="1"/>
</dbReference>
<dbReference type="HOGENOM" id="CLU_000445_70_49_9"/>